<dbReference type="GO" id="GO:0019901">
    <property type="term" value="F:protein kinase binding"/>
    <property type="evidence" value="ECO:0007669"/>
    <property type="project" value="InterPro"/>
</dbReference>
<dbReference type="SUPFAM" id="SSF47954">
    <property type="entry name" value="Cyclin-like"/>
    <property type="match status" value="1"/>
</dbReference>
<keyword evidence="3" id="KW-1185">Reference proteome</keyword>
<gene>
    <name evidence="2" type="ORF">P691DRAFT_762083</name>
</gene>
<protein>
    <submittedName>
        <fullName evidence="2">Cyclin-domain-containing protein</fullName>
    </submittedName>
</protein>
<dbReference type="Gene3D" id="1.10.472.10">
    <property type="entry name" value="Cyclin-like"/>
    <property type="match status" value="1"/>
</dbReference>
<reference evidence="2" key="1">
    <citation type="submission" date="2020-11" db="EMBL/GenBank/DDBJ databases">
        <authorList>
            <consortium name="DOE Joint Genome Institute"/>
            <person name="Ahrendt S."/>
            <person name="Riley R."/>
            <person name="Andreopoulos W."/>
            <person name="Labutti K."/>
            <person name="Pangilinan J."/>
            <person name="Ruiz-Duenas F.J."/>
            <person name="Barrasa J.M."/>
            <person name="Sanchez-Garcia M."/>
            <person name="Camarero S."/>
            <person name="Miyauchi S."/>
            <person name="Serrano A."/>
            <person name="Linde D."/>
            <person name="Babiker R."/>
            <person name="Drula E."/>
            <person name="Ayuso-Fernandez I."/>
            <person name="Pacheco R."/>
            <person name="Padilla G."/>
            <person name="Ferreira P."/>
            <person name="Barriuso J."/>
            <person name="Kellner H."/>
            <person name="Castanera R."/>
            <person name="Alfaro M."/>
            <person name="Ramirez L."/>
            <person name="Pisabarro A.G."/>
            <person name="Kuo A."/>
            <person name="Tritt A."/>
            <person name="Lipzen A."/>
            <person name="He G."/>
            <person name="Yan M."/>
            <person name="Ng V."/>
            <person name="Cullen D."/>
            <person name="Martin F."/>
            <person name="Rosso M.-N."/>
            <person name="Henrissat B."/>
            <person name="Hibbett D."/>
            <person name="Martinez A.T."/>
            <person name="Grigoriev I.V."/>
        </authorList>
    </citation>
    <scope>NUCLEOTIDE SEQUENCE</scope>
    <source>
        <strain evidence="2">MF-IS2</strain>
    </source>
</reference>
<dbReference type="CDD" id="cd20558">
    <property type="entry name" value="CYCLIN_ScPCL7-like"/>
    <property type="match status" value="1"/>
</dbReference>
<name>A0A9P6C219_9AGAR</name>
<evidence type="ECO:0000313" key="3">
    <source>
        <dbReference type="Proteomes" id="UP000807342"/>
    </source>
</evidence>
<dbReference type="Proteomes" id="UP000807342">
    <property type="component" value="Unassembled WGS sequence"/>
</dbReference>
<dbReference type="InterPro" id="IPR013922">
    <property type="entry name" value="Cyclin_PHO80-like"/>
</dbReference>
<proteinExistence type="predicted"/>
<dbReference type="EMBL" id="MU151274">
    <property type="protein sequence ID" value="KAF9445913.1"/>
    <property type="molecule type" value="Genomic_DNA"/>
</dbReference>
<organism evidence="2 3">
    <name type="scientific">Macrolepiota fuliginosa MF-IS2</name>
    <dbReference type="NCBI Taxonomy" id="1400762"/>
    <lineage>
        <taxon>Eukaryota</taxon>
        <taxon>Fungi</taxon>
        <taxon>Dikarya</taxon>
        <taxon>Basidiomycota</taxon>
        <taxon>Agaricomycotina</taxon>
        <taxon>Agaricomycetes</taxon>
        <taxon>Agaricomycetidae</taxon>
        <taxon>Agaricales</taxon>
        <taxon>Agaricineae</taxon>
        <taxon>Agaricaceae</taxon>
        <taxon>Macrolepiota</taxon>
    </lineage>
</organism>
<dbReference type="GO" id="GO:0000307">
    <property type="term" value="C:cyclin-dependent protein kinase holoenzyme complex"/>
    <property type="evidence" value="ECO:0007669"/>
    <property type="project" value="TreeGrafter"/>
</dbReference>
<dbReference type="OrthoDB" id="337735at2759"/>
<dbReference type="PANTHER" id="PTHR15615">
    <property type="match status" value="1"/>
</dbReference>
<dbReference type="GO" id="GO:0005634">
    <property type="term" value="C:nucleus"/>
    <property type="evidence" value="ECO:0007669"/>
    <property type="project" value="TreeGrafter"/>
</dbReference>
<feature type="compositionally biased region" description="Low complexity" evidence="1">
    <location>
        <begin position="193"/>
        <end position="208"/>
    </location>
</feature>
<evidence type="ECO:0000313" key="2">
    <source>
        <dbReference type="EMBL" id="KAF9445913.1"/>
    </source>
</evidence>
<sequence length="277" mass="31039">MESSSSDRVELPTTFEDITIDHLVELIADMLQRLMTHNDKIPLHPENLTRFHSRSVPNISVLDYLKRIVRFTNVEKACFLLTLNYIDQITARMPNFIFTSLTCHRFIIAAITASSKGLCDAFCTNQLYAKVGGITVTELNSLEREFLSAIDWRLMSVLIYQCTRDVLNEYYTSLVRTNSTGRYVLAGDTSQNSQSGSDSDIDMDSGQSRDASPEFSTSPTRRRSTEASTILIDPGAHVPPSEGIPRATLEQSIAFAELQQSQSQSQPQPQSQSQYPN</sequence>
<dbReference type="PANTHER" id="PTHR15615:SF117">
    <property type="entry name" value="PHO85 CYCLIN PHO80"/>
    <property type="match status" value="1"/>
</dbReference>
<dbReference type="AlphaFoldDB" id="A0A9P6C219"/>
<feature type="compositionally biased region" description="Low complexity" evidence="1">
    <location>
        <begin position="259"/>
        <end position="277"/>
    </location>
</feature>
<accession>A0A9P6C219</accession>
<dbReference type="Pfam" id="PF08613">
    <property type="entry name" value="Cyclin"/>
    <property type="match status" value="1"/>
</dbReference>
<feature type="region of interest" description="Disordered" evidence="1">
    <location>
        <begin position="185"/>
        <end position="277"/>
    </location>
</feature>
<evidence type="ECO:0000256" key="1">
    <source>
        <dbReference type="SAM" id="MobiDB-lite"/>
    </source>
</evidence>
<comment type="caution">
    <text evidence="2">The sequence shown here is derived from an EMBL/GenBank/DDBJ whole genome shotgun (WGS) entry which is preliminary data.</text>
</comment>
<dbReference type="InterPro" id="IPR036915">
    <property type="entry name" value="Cyclin-like_sf"/>
</dbReference>
<dbReference type="GO" id="GO:0016538">
    <property type="term" value="F:cyclin-dependent protein serine/threonine kinase regulator activity"/>
    <property type="evidence" value="ECO:0007669"/>
    <property type="project" value="TreeGrafter"/>
</dbReference>